<dbReference type="EC" id="2.6.1.11" evidence="4"/>
<dbReference type="EMBL" id="CP030759">
    <property type="protein sequence ID" value="AXA36761.1"/>
    <property type="molecule type" value="Genomic_DNA"/>
</dbReference>
<proteinExistence type="inferred from homology"/>
<comment type="pathway">
    <text evidence="4">Amino-acid biosynthesis; L-arginine biosynthesis; N(2)-acetyl-L-ornithine from L-glutamate: step 4/4.</text>
</comment>
<dbReference type="InterPro" id="IPR015424">
    <property type="entry name" value="PyrdxlP-dep_Trfase"/>
</dbReference>
<dbReference type="InterPro" id="IPR050103">
    <property type="entry name" value="Class-III_PLP-dep_AT"/>
</dbReference>
<organism evidence="5 6">
    <name type="scientific">Sumerlaea chitinivorans</name>
    <dbReference type="NCBI Taxonomy" id="2250252"/>
    <lineage>
        <taxon>Bacteria</taxon>
        <taxon>Candidatus Sumerlaeota</taxon>
        <taxon>Candidatus Sumerlaeia</taxon>
        <taxon>Candidatus Sumerlaeales</taxon>
        <taxon>Candidatus Sumerlaeaceae</taxon>
        <taxon>Candidatus Sumerlaea</taxon>
    </lineage>
</organism>
<feature type="binding site" evidence="4">
    <location>
        <position position="118"/>
    </location>
    <ligand>
        <name>N(2)-acetyl-L-ornithine</name>
        <dbReference type="ChEBI" id="CHEBI:57805"/>
    </ligand>
</feature>
<comment type="subunit">
    <text evidence="4">Homodimer.</text>
</comment>
<comment type="catalytic activity">
    <reaction evidence="4">
        <text>N(2)-acetyl-L-ornithine + 2-oxoglutarate = N-acetyl-L-glutamate 5-semialdehyde + L-glutamate</text>
        <dbReference type="Rhea" id="RHEA:18049"/>
        <dbReference type="ChEBI" id="CHEBI:16810"/>
        <dbReference type="ChEBI" id="CHEBI:29123"/>
        <dbReference type="ChEBI" id="CHEBI:29985"/>
        <dbReference type="ChEBI" id="CHEBI:57805"/>
        <dbReference type="EC" id="2.6.1.11"/>
    </reaction>
</comment>
<dbReference type="PIRSF" id="PIRSF000521">
    <property type="entry name" value="Transaminase_4ab_Lys_Orn"/>
    <property type="match status" value="1"/>
</dbReference>
<feature type="binding site" evidence="4">
    <location>
        <position position="257"/>
    </location>
    <ligand>
        <name>N(2)-acetyl-L-ornithine</name>
        <dbReference type="ChEBI" id="CHEBI:57805"/>
    </ligand>
</feature>
<keyword evidence="1 4" id="KW-0032">Aminotransferase</keyword>
<dbReference type="Proteomes" id="UP000262583">
    <property type="component" value="Chromosome"/>
</dbReference>
<evidence type="ECO:0000313" key="5">
    <source>
        <dbReference type="EMBL" id="AXA36761.1"/>
    </source>
</evidence>
<dbReference type="Pfam" id="PF00202">
    <property type="entry name" value="Aminotran_3"/>
    <property type="match status" value="1"/>
</dbReference>
<gene>
    <name evidence="4" type="primary">argD</name>
    <name evidence="5" type="ORF">BRCON_1984</name>
</gene>
<dbReference type="CDD" id="cd00610">
    <property type="entry name" value="OAT_like"/>
    <property type="match status" value="1"/>
</dbReference>
<sequence length="396" mass="43300">MLVRGAGTRVWDAEGNEYLDFLSGISVNNLGHCPAAVVEALSRQIAEFMHCSNFYLIPTQIELAARLCELSFADRAFFANSGAEANEAAIKLARLYSKTKFGEGRYEIVTMRNSFHGRTLATISATGQEKVQKGFEPLVPGFVYADFNDIESVRRTLSERTCAVMLEPVQGEGGVVPAREDFLRELREECTRRNLLLIFDEVQCGMGRCGKLFAYQVYGIEPDIMTLAKALGNGYPIGVMLAREEVAQVLEPGTHGSTFGGNPPACAAALAVIETMTRERIPERAEQMGEYFRTRLAEQLADCPNVKQIRGLGLMVGIVLDHPGAEVVKECLKRGLIINCTMGNVLRLLPPLTVTQEECDRAASVLGEVLRLEHVRGGQAAAAPQPNTLSSNTSVR</sequence>
<dbReference type="PANTHER" id="PTHR11986:SF113">
    <property type="entry name" value="SUCCINYLORNITHINE TRANSAMINASE"/>
    <property type="match status" value="1"/>
</dbReference>
<reference evidence="5 6" key="1">
    <citation type="submission" date="2018-05" db="EMBL/GenBank/DDBJ databases">
        <title>A metagenomic window into the 2 km-deep terrestrial subsurface aquifer revealed taxonomically and functionally diverse microbial community comprising novel uncultured bacterial lineages.</title>
        <authorList>
            <person name="Kadnikov V.V."/>
            <person name="Mardanov A.V."/>
            <person name="Beletsky A.V."/>
            <person name="Banks D."/>
            <person name="Pimenov N.V."/>
            <person name="Frank Y.A."/>
            <person name="Karnachuk O.V."/>
            <person name="Ravin N.V."/>
        </authorList>
    </citation>
    <scope>NUCLEOTIDE SEQUENCE [LARGE SCALE GENOMIC DNA]</scope>
    <source>
        <strain evidence="5">BY</strain>
    </source>
</reference>
<comment type="subcellular location">
    <subcellularLocation>
        <location evidence="4">Cytoplasm</location>
    </subcellularLocation>
</comment>
<dbReference type="PROSITE" id="PS00600">
    <property type="entry name" value="AA_TRANSFER_CLASS_3"/>
    <property type="match status" value="1"/>
</dbReference>
<dbReference type="InterPro" id="IPR004636">
    <property type="entry name" value="AcOrn/SuccOrn_fam"/>
</dbReference>
<comment type="cofactor">
    <cofactor evidence="4">
        <name>pyridoxal 5'-phosphate</name>
        <dbReference type="ChEBI" id="CHEBI:597326"/>
    </cofactor>
    <text evidence="4">Binds 1 pyridoxal phosphate per subunit.</text>
</comment>
<evidence type="ECO:0000256" key="4">
    <source>
        <dbReference type="HAMAP-Rule" id="MF_01107"/>
    </source>
</evidence>
<dbReference type="GO" id="GO:0003992">
    <property type="term" value="F:N2-acetyl-L-ornithine:2-oxoglutarate 5-aminotransferase activity"/>
    <property type="evidence" value="ECO:0007669"/>
    <property type="project" value="UniProtKB-UniRule"/>
</dbReference>
<evidence type="ECO:0000313" key="6">
    <source>
        <dbReference type="Proteomes" id="UP000262583"/>
    </source>
</evidence>
<dbReference type="InterPro" id="IPR015421">
    <property type="entry name" value="PyrdxlP-dep_Trfase_major"/>
</dbReference>
<feature type="binding site" evidence="4">
    <location>
        <position position="258"/>
    </location>
    <ligand>
        <name>pyridoxal 5'-phosphate</name>
        <dbReference type="ChEBI" id="CHEBI:597326"/>
    </ligand>
</feature>
<evidence type="ECO:0000256" key="1">
    <source>
        <dbReference type="ARBA" id="ARBA00022576"/>
    </source>
</evidence>
<evidence type="ECO:0000256" key="2">
    <source>
        <dbReference type="ARBA" id="ARBA00022679"/>
    </source>
</evidence>
<protein>
    <recommendedName>
        <fullName evidence="4">Acetylornithine aminotransferase</fullName>
        <shortName evidence="4">ACOAT</shortName>
        <ecNumber evidence="4">2.6.1.11</ecNumber>
    </recommendedName>
</protein>
<dbReference type="InterPro" id="IPR015422">
    <property type="entry name" value="PyrdxlP-dep_Trfase_small"/>
</dbReference>
<keyword evidence="4" id="KW-0055">Arginine biosynthesis</keyword>
<dbReference type="NCBIfam" id="NF002325">
    <property type="entry name" value="PRK01278.1"/>
    <property type="match status" value="1"/>
</dbReference>
<dbReference type="Gene3D" id="3.40.640.10">
    <property type="entry name" value="Type I PLP-dependent aspartate aminotransferase-like (Major domain)"/>
    <property type="match status" value="1"/>
</dbReference>
<dbReference type="GO" id="GO:0005737">
    <property type="term" value="C:cytoplasm"/>
    <property type="evidence" value="ECO:0007669"/>
    <property type="project" value="UniProtKB-SubCell"/>
</dbReference>
<feature type="binding site" evidence="4">
    <location>
        <begin position="82"/>
        <end position="83"/>
    </location>
    <ligand>
        <name>pyridoxal 5'-phosphate</name>
        <dbReference type="ChEBI" id="CHEBI:597326"/>
    </ligand>
</feature>
<dbReference type="PANTHER" id="PTHR11986">
    <property type="entry name" value="AMINOTRANSFERASE CLASS III"/>
    <property type="match status" value="1"/>
</dbReference>
<comment type="miscellaneous">
    <text evidence="4">May also have succinyldiaminopimelate aminotransferase activity, thus carrying out the corresponding step in lysine biosynthesis.</text>
</comment>
<dbReference type="NCBIfam" id="TIGR00707">
    <property type="entry name" value="argD"/>
    <property type="match status" value="1"/>
</dbReference>
<dbReference type="KEGG" id="schv:BRCON_1984"/>
<keyword evidence="2 4" id="KW-0808">Transferase</keyword>
<dbReference type="GO" id="GO:0030170">
    <property type="term" value="F:pyridoxal phosphate binding"/>
    <property type="evidence" value="ECO:0007669"/>
    <property type="project" value="InterPro"/>
</dbReference>
<comment type="similarity">
    <text evidence="4">Belongs to the class-III pyridoxal-phosphate-dependent aminotransferase family. ArgD subfamily.</text>
</comment>
<dbReference type="InterPro" id="IPR049704">
    <property type="entry name" value="Aminotrans_3_PPA_site"/>
</dbReference>
<dbReference type="FunFam" id="3.40.640.10:FF:000004">
    <property type="entry name" value="Acetylornithine aminotransferase"/>
    <property type="match status" value="1"/>
</dbReference>
<dbReference type="GO" id="GO:0042802">
    <property type="term" value="F:identical protein binding"/>
    <property type="evidence" value="ECO:0007669"/>
    <property type="project" value="TreeGrafter"/>
</dbReference>
<dbReference type="Gene3D" id="3.90.1150.10">
    <property type="entry name" value="Aspartate Aminotransferase, domain 1"/>
    <property type="match status" value="1"/>
</dbReference>
<feature type="binding site" evidence="4">
    <location>
        <position position="115"/>
    </location>
    <ligand>
        <name>pyridoxal 5'-phosphate</name>
        <dbReference type="ChEBI" id="CHEBI:597326"/>
    </ligand>
</feature>
<keyword evidence="4" id="KW-0963">Cytoplasm</keyword>
<dbReference type="InterPro" id="IPR005814">
    <property type="entry name" value="Aminotrans_3"/>
</dbReference>
<dbReference type="SUPFAM" id="SSF53383">
    <property type="entry name" value="PLP-dependent transferases"/>
    <property type="match status" value="1"/>
</dbReference>
<dbReference type="AlphaFoldDB" id="A0A2Z4Y6H3"/>
<feature type="binding site" evidence="4">
    <location>
        <begin position="200"/>
        <end position="203"/>
    </location>
    <ligand>
        <name>pyridoxal 5'-phosphate</name>
        <dbReference type="ChEBI" id="CHEBI:597326"/>
    </ligand>
</feature>
<dbReference type="HAMAP" id="MF_01107">
    <property type="entry name" value="ArgD_aminotrans_3"/>
    <property type="match status" value="1"/>
</dbReference>
<evidence type="ECO:0000256" key="3">
    <source>
        <dbReference type="ARBA" id="ARBA00022898"/>
    </source>
</evidence>
<dbReference type="GO" id="GO:0006526">
    <property type="term" value="P:L-arginine biosynthetic process"/>
    <property type="evidence" value="ECO:0007669"/>
    <property type="project" value="UniProtKB-UniRule"/>
</dbReference>
<dbReference type="UniPathway" id="UPA00068">
    <property type="reaction ID" value="UER00109"/>
</dbReference>
<name>A0A2Z4Y6H3_SUMC1</name>
<keyword evidence="3 4" id="KW-0663">Pyridoxal phosphate</keyword>
<keyword evidence="4" id="KW-0028">Amino-acid biosynthesis</keyword>
<feature type="modified residue" description="N6-(pyridoxal phosphate)lysine" evidence="4">
    <location>
        <position position="229"/>
    </location>
</feature>
<accession>A0A2Z4Y6H3</accession>